<feature type="region of interest" description="Disordered" evidence="1">
    <location>
        <begin position="366"/>
        <end position="389"/>
    </location>
</feature>
<dbReference type="Gene3D" id="2.60.120.650">
    <property type="entry name" value="Cupin"/>
    <property type="match status" value="1"/>
</dbReference>
<evidence type="ECO:0000313" key="3">
    <source>
        <dbReference type="Proteomes" id="UP000518752"/>
    </source>
</evidence>
<keyword evidence="3" id="KW-1185">Reference proteome</keyword>
<dbReference type="OrthoDB" id="3070967at2759"/>
<evidence type="ECO:0008006" key="4">
    <source>
        <dbReference type="Google" id="ProtNLM"/>
    </source>
</evidence>
<protein>
    <recommendedName>
        <fullName evidence="4">JmjC domain-containing protein</fullName>
    </recommendedName>
</protein>
<organism evidence="2 3">
    <name type="scientific">Collybiopsis confluens</name>
    <dbReference type="NCBI Taxonomy" id="2823264"/>
    <lineage>
        <taxon>Eukaryota</taxon>
        <taxon>Fungi</taxon>
        <taxon>Dikarya</taxon>
        <taxon>Basidiomycota</taxon>
        <taxon>Agaricomycotina</taxon>
        <taxon>Agaricomycetes</taxon>
        <taxon>Agaricomycetidae</taxon>
        <taxon>Agaricales</taxon>
        <taxon>Marasmiineae</taxon>
        <taxon>Omphalotaceae</taxon>
        <taxon>Collybiopsis</taxon>
    </lineage>
</organism>
<dbReference type="SUPFAM" id="SSF51197">
    <property type="entry name" value="Clavaminate synthase-like"/>
    <property type="match status" value="1"/>
</dbReference>
<gene>
    <name evidence="2" type="ORF">D9757_011791</name>
</gene>
<reference evidence="2 3" key="1">
    <citation type="journal article" date="2020" name="ISME J.">
        <title>Uncovering the hidden diversity of litter-decomposition mechanisms in mushroom-forming fungi.</title>
        <authorList>
            <person name="Floudas D."/>
            <person name="Bentzer J."/>
            <person name="Ahren D."/>
            <person name="Johansson T."/>
            <person name="Persson P."/>
            <person name="Tunlid A."/>
        </authorList>
    </citation>
    <scope>NUCLEOTIDE SEQUENCE [LARGE SCALE GENOMIC DNA]</scope>
    <source>
        <strain evidence="2 3">CBS 406.79</strain>
    </source>
</reference>
<dbReference type="AlphaFoldDB" id="A0A8H5H162"/>
<sequence length="1018" mass="112017">MSASMPDLSLVQHALTAVINENSPPQLQSLKQSIDFYGKQLEIANPIWKAIQSREAIPADTSPTDWEHIANYWLPTQALVLLSNPDRKLISFGSKKQDYPPIKGIFEEVMAPFRKNHGWANVVEEAGKALAQFRKLEKIAGPSPVLSSSSNDGHIQHIFNQCDALSGTSTLVNIATNLNMAAIYLWWLQKGNLAFPRTLEEFESKLWITLPDGTRVQSLVLPQSMRLRYRSNNWEHPGHLALAISPICLLRGKALSRQSSDRTQVLNTAWCLGPHADRPPMLQKLEKWLWDNLVKMSQGTCTAFAVIENLFGENPWAYKLVKSLTGKDKAFFFNLNPNAGIIPGNAHIEELGPILDLTNEEDDMLGEAGPSSMRVQQSTGKPASAEAQPFESKMESHELGSTEIIQPQQSKSNELFQEVSVNINHPEMSTSSPNEVEQGDSEMADIPSEVEKSNMDYSHQDELPMYYLSATVVIEDTEGLSKGEQHGLDIRMEDVAQNPKDQNANGTQDLEDLSAPELCPLDLTKSQPVPLPPATVTEKLSGMAAQHENDLATQLQAPLPPGKKVFDQVAGDDLDLGNTFSLSLSAAITGIGVINSREDESQNEATTRSRAPDESNNQAKKRKRSNTSNDTPSNLATRQSARIEAKKLAGGYQEIFIPVTKSVPQKRAKAASASPSSEKEEIPEFDIQVYSKLIEGATHTLFNHNGRHSLEYTHFAHDNVSLKHLKTVLNSVNAQAKKDGRLLENGTFVPGGDDPNEYPISELSSDSWNCLSPQERQAWFGGNKILVIRRSNLPTSYQLGSKSHLQALVGDLDRVRTIQDGSRHAKKASDTHTHGTLAVMQEVVQSGKKVANCLEIPLLPSTVQYPSGLCTQDVAEAETGHPISHVGKTWGLFASSHALHTSHIDSDGRGTFIQVKVGVKYWIVAVPMSDTDLGQLEAFGEGYDVDMTNSQSWKIYGILLWPGDWLVFPPCTPHFVLTPEAAICHGGHFVSSQTLVRTNYAILQTFVASDSVLPRFGP</sequence>
<evidence type="ECO:0000256" key="1">
    <source>
        <dbReference type="SAM" id="MobiDB-lite"/>
    </source>
</evidence>
<dbReference type="Proteomes" id="UP000518752">
    <property type="component" value="Unassembled WGS sequence"/>
</dbReference>
<proteinExistence type="predicted"/>
<dbReference type="EMBL" id="JAACJN010000099">
    <property type="protein sequence ID" value="KAF5374714.1"/>
    <property type="molecule type" value="Genomic_DNA"/>
</dbReference>
<evidence type="ECO:0000313" key="2">
    <source>
        <dbReference type="EMBL" id="KAF5374714.1"/>
    </source>
</evidence>
<feature type="compositionally biased region" description="Polar residues" evidence="1">
    <location>
        <begin position="603"/>
        <end position="618"/>
    </location>
</feature>
<comment type="caution">
    <text evidence="2">The sequence shown here is derived from an EMBL/GenBank/DDBJ whole genome shotgun (WGS) entry which is preliminary data.</text>
</comment>
<feature type="compositionally biased region" description="Polar residues" evidence="1">
    <location>
        <begin position="626"/>
        <end position="639"/>
    </location>
</feature>
<feature type="region of interest" description="Disordered" evidence="1">
    <location>
        <begin position="598"/>
        <end position="639"/>
    </location>
</feature>
<name>A0A8H5H162_9AGAR</name>
<accession>A0A8H5H162</accession>